<comment type="caution">
    <text evidence="2">The sequence shown here is derived from an EMBL/GenBank/DDBJ whole genome shotgun (WGS) entry which is preliminary data.</text>
</comment>
<dbReference type="Proteomes" id="UP000645555">
    <property type="component" value="Unassembled WGS sequence"/>
</dbReference>
<feature type="compositionally biased region" description="Gly residues" evidence="1">
    <location>
        <begin position="9"/>
        <end position="20"/>
    </location>
</feature>
<protein>
    <submittedName>
        <fullName evidence="2">Uncharacterized protein</fullName>
    </submittedName>
</protein>
<feature type="compositionally biased region" description="Basic and acidic residues" evidence="1">
    <location>
        <begin position="62"/>
        <end position="73"/>
    </location>
</feature>
<evidence type="ECO:0000313" key="3">
    <source>
        <dbReference type="Proteomes" id="UP000645555"/>
    </source>
</evidence>
<evidence type="ECO:0000256" key="1">
    <source>
        <dbReference type="SAM" id="MobiDB-lite"/>
    </source>
</evidence>
<feature type="region of interest" description="Disordered" evidence="1">
    <location>
        <begin position="1"/>
        <end position="42"/>
    </location>
</feature>
<keyword evidence="3" id="KW-1185">Reference proteome</keyword>
<accession>A0A918KCS7</accession>
<feature type="compositionally biased region" description="Low complexity" evidence="1">
    <location>
        <begin position="25"/>
        <end position="36"/>
    </location>
</feature>
<organism evidence="2 3">
    <name type="scientific">Streptomyces fructofermentans</name>
    <dbReference type="NCBI Taxonomy" id="152141"/>
    <lineage>
        <taxon>Bacteria</taxon>
        <taxon>Bacillati</taxon>
        <taxon>Actinomycetota</taxon>
        <taxon>Actinomycetes</taxon>
        <taxon>Kitasatosporales</taxon>
        <taxon>Streptomycetaceae</taxon>
        <taxon>Streptomyces</taxon>
    </lineage>
</organism>
<evidence type="ECO:0000313" key="2">
    <source>
        <dbReference type="EMBL" id="GGX57811.1"/>
    </source>
</evidence>
<feature type="region of interest" description="Disordered" evidence="1">
    <location>
        <begin position="54"/>
        <end position="89"/>
    </location>
</feature>
<name>A0A918KCS7_9ACTN</name>
<dbReference type="EMBL" id="BMWD01000007">
    <property type="protein sequence ID" value="GGX57811.1"/>
    <property type="molecule type" value="Genomic_DNA"/>
</dbReference>
<sequence>MTGAALREGAGGTARAGGTDGADEAGGASAAEARGAPSVPDDFSWLLTALTTTRTRTPMAHIIDRKPERDARRWGTNSVSPEEGDGVAI</sequence>
<reference evidence="2" key="1">
    <citation type="journal article" date="2014" name="Int. J. Syst. Evol. Microbiol.">
        <title>Complete genome sequence of Corynebacterium casei LMG S-19264T (=DSM 44701T), isolated from a smear-ripened cheese.</title>
        <authorList>
            <consortium name="US DOE Joint Genome Institute (JGI-PGF)"/>
            <person name="Walter F."/>
            <person name="Albersmeier A."/>
            <person name="Kalinowski J."/>
            <person name="Ruckert C."/>
        </authorList>
    </citation>
    <scope>NUCLEOTIDE SEQUENCE</scope>
    <source>
        <strain evidence="2">JCM 4956</strain>
    </source>
</reference>
<gene>
    <name evidence="2" type="ORF">GCM10010515_26870</name>
</gene>
<proteinExistence type="predicted"/>
<reference evidence="2" key="2">
    <citation type="submission" date="2020-09" db="EMBL/GenBank/DDBJ databases">
        <authorList>
            <person name="Sun Q."/>
            <person name="Ohkuma M."/>
        </authorList>
    </citation>
    <scope>NUCLEOTIDE SEQUENCE</scope>
    <source>
        <strain evidence="2">JCM 4956</strain>
    </source>
</reference>
<dbReference type="AlphaFoldDB" id="A0A918KCS7"/>